<evidence type="ECO:0000256" key="3">
    <source>
        <dbReference type="ARBA" id="ARBA00023239"/>
    </source>
</evidence>
<dbReference type="Pfam" id="PF03328">
    <property type="entry name" value="HpcH_HpaI"/>
    <property type="match status" value="1"/>
</dbReference>
<dbReference type="RefSeq" id="WP_145351890.1">
    <property type="nucleotide sequence ID" value="NZ_CP036262.1"/>
</dbReference>
<dbReference type="OrthoDB" id="86160at2"/>
<reference evidence="5 6" key="1">
    <citation type="submission" date="2019-02" db="EMBL/GenBank/DDBJ databases">
        <title>Deep-cultivation of Planctomycetes and their phenomic and genomic characterization uncovers novel biology.</title>
        <authorList>
            <person name="Wiegand S."/>
            <person name="Jogler M."/>
            <person name="Boedeker C."/>
            <person name="Pinto D."/>
            <person name="Vollmers J."/>
            <person name="Rivas-Marin E."/>
            <person name="Kohn T."/>
            <person name="Peeters S.H."/>
            <person name="Heuer A."/>
            <person name="Rast P."/>
            <person name="Oberbeckmann S."/>
            <person name="Bunk B."/>
            <person name="Jeske O."/>
            <person name="Meyerdierks A."/>
            <person name="Storesund J.E."/>
            <person name="Kallscheuer N."/>
            <person name="Luecker S."/>
            <person name="Lage O.M."/>
            <person name="Pohl T."/>
            <person name="Merkel B.J."/>
            <person name="Hornburger P."/>
            <person name="Mueller R.-W."/>
            <person name="Bruemmer F."/>
            <person name="Labrenz M."/>
            <person name="Spormann A.M."/>
            <person name="Op den Camp H."/>
            <person name="Overmann J."/>
            <person name="Amann R."/>
            <person name="Jetten M.S.M."/>
            <person name="Mascher T."/>
            <person name="Medema M.H."/>
            <person name="Devos D.P."/>
            <person name="Kaster A.-K."/>
            <person name="Ovreas L."/>
            <person name="Rohde M."/>
            <person name="Galperin M.Y."/>
            <person name="Jogler C."/>
        </authorList>
    </citation>
    <scope>NUCLEOTIDE SEQUENCE [LARGE SCALE GENOMIC DNA]</scope>
    <source>
        <strain evidence="5 6">FF011L</strain>
    </source>
</reference>
<name>A0A517MFX8_9BACT</name>
<dbReference type="GO" id="GO:0106099">
    <property type="term" value="F:2-keto-3-deoxy-L-rhamnonate aldolase activity"/>
    <property type="evidence" value="ECO:0007669"/>
    <property type="project" value="UniProtKB-EC"/>
</dbReference>
<dbReference type="Gene3D" id="3.20.20.60">
    <property type="entry name" value="Phosphoenolpyruvate-binding domains"/>
    <property type="match status" value="1"/>
</dbReference>
<dbReference type="SUPFAM" id="SSF51621">
    <property type="entry name" value="Phosphoenolpyruvate/pyruvate domain"/>
    <property type="match status" value="1"/>
</dbReference>
<evidence type="ECO:0000313" key="5">
    <source>
        <dbReference type="EMBL" id="QDS93794.1"/>
    </source>
</evidence>
<keyword evidence="6" id="KW-1185">Reference proteome</keyword>
<dbReference type="Proteomes" id="UP000320672">
    <property type="component" value="Chromosome"/>
</dbReference>
<dbReference type="InterPro" id="IPR015813">
    <property type="entry name" value="Pyrv/PenolPyrv_kinase-like_dom"/>
</dbReference>
<dbReference type="InterPro" id="IPR040442">
    <property type="entry name" value="Pyrv_kinase-like_dom_sf"/>
</dbReference>
<gene>
    <name evidence="5" type="primary">rhmA</name>
    <name evidence="5" type="ORF">FF011L_25670</name>
</gene>
<dbReference type="GO" id="GO:0046872">
    <property type="term" value="F:metal ion binding"/>
    <property type="evidence" value="ECO:0007669"/>
    <property type="project" value="UniProtKB-KW"/>
</dbReference>
<dbReference type="InterPro" id="IPR005000">
    <property type="entry name" value="Aldolase/citrate-lyase_domain"/>
</dbReference>
<evidence type="ECO:0000256" key="1">
    <source>
        <dbReference type="ARBA" id="ARBA00005568"/>
    </source>
</evidence>
<sequence length="250" mass="26486">MPATFRQRFLSGERLLGTLLSIPSGAVAEILADTGFDWLFVDAEHGPLEVTELQTILQVVSRRVACLVRVPSQNEIPIKRALDLGAAGIIVPQVNTASEAERIVQLSRYAPLGARGVGIARASGYGLNLKPYVATANDTTTLVVQAEDIRAVENIEAIVKVPGVDGVLVGPYDLSASMGLMGQIDHPDVVAAIDRVTEVCQAADMKLGIFGVTSDSIAPYRDRGFTLLVAGVDTIVLGHGAAELLQQMKS</sequence>
<evidence type="ECO:0000313" key="6">
    <source>
        <dbReference type="Proteomes" id="UP000320672"/>
    </source>
</evidence>
<dbReference type="KEGG" id="rml:FF011L_25670"/>
<comment type="similarity">
    <text evidence="1">Belongs to the HpcH/HpaI aldolase family.</text>
</comment>
<dbReference type="EMBL" id="CP036262">
    <property type="protein sequence ID" value="QDS93794.1"/>
    <property type="molecule type" value="Genomic_DNA"/>
</dbReference>
<keyword evidence="3 5" id="KW-0456">Lyase</keyword>
<dbReference type="InterPro" id="IPR050251">
    <property type="entry name" value="HpcH-HpaI_aldolase"/>
</dbReference>
<dbReference type="AlphaFoldDB" id="A0A517MFX8"/>
<evidence type="ECO:0000259" key="4">
    <source>
        <dbReference type="Pfam" id="PF03328"/>
    </source>
</evidence>
<dbReference type="GO" id="GO:0005737">
    <property type="term" value="C:cytoplasm"/>
    <property type="evidence" value="ECO:0007669"/>
    <property type="project" value="TreeGrafter"/>
</dbReference>
<accession>A0A517MFX8</accession>
<feature type="domain" description="HpcH/HpaI aldolase/citrate lyase" evidence="4">
    <location>
        <begin position="26"/>
        <end position="237"/>
    </location>
</feature>
<protein>
    <submittedName>
        <fullName evidence="5">2-keto-3-deoxy-L-rhamnonate aldolase</fullName>
        <ecNumber evidence="5">4.1.2.53</ecNumber>
    </submittedName>
</protein>
<dbReference type="PANTHER" id="PTHR30502:SF0">
    <property type="entry name" value="PHOSPHOENOLPYRUVATE CARBOXYLASE FAMILY PROTEIN"/>
    <property type="match status" value="1"/>
</dbReference>
<proteinExistence type="inferred from homology"/>
<dbReference type="PANTHER" id="PTHR30502">
    <property type="entry name" value="2-KETO-3-DEOXY-L-RHAMNONATE ALDOLASE"/>
    <property type="match status" value="1"/>
</dbReference>
<organism evidence="5 6">
    <name type="scientific">Roseimaritima multifibrata</name>
    <dbReference type="NCBI Taxonomy" id="1930274"/>
    <lineage>
        <taxon>Bacteria</taxon>
        <taxon>Pseudomonadati</taxon>
        <taxon>Planctomycetota</taxon>
        <taxon>Planctomycetia</taxon>
        <taxon>Pirellulales</taxon>
        <taxon>Pirellulaceae</taxon>
        <taxon>Roseimaritima</taxon>
    </lineage>
</organism>
<keyword evidence="2" id="KW-0479">Metal-binding</keyword>
<dbReference type="EC" id="4.1.2.53" evidence="5"/>
<evidence type="ECO:0000256" key="2">
    <source>
        <dbReference type="ARBA" id="ARBA00022723"/>
    </source>
</evidence>